<reference evidence="1 2" key="1">
    <citation type="submission" date="2019-06" db="EMBL/GenBank/DDBJ databases">
        <title>Whole genome shotgun sequence of Cellulosimicrobium cellulans NBRC 15516.</title>
        <authorList>
            <person name="Hosoyama A."/>
            <person name="Uohara A."/>
            <person name="Ohji S."/>
            <person name="Ichikawa N."/>
        </authorList>
    </citation>
    <scope>NUCLEOTIDE SEQUENCE [LARGE SCALE GENOMIC DNA]</scope>
    <source>
        <strain evidence="1 2">NBRC 15516</strain>
    </source>
</reference>
<dbReference type="Proteomes" id="UP000316659">
    <property type="component" value="Unassembled WGS sequence"/>
</dbReference>
<evidence type="ECO:0000313" key="1">
    <source>
        <dbReference type="EMBL" id="GED09478.1"/>
    </source>
</evidence>
<proteinExistence type="predicted"/>
<gene>
    <name evidence="1" type="ORF">CCE02nite_14770</name>
</gene>
<organism evidence="1 2">
    <name type="scientific">Cellulosimicrobium cellulans</name>
    <name type="common">Arthrobacter luteus</name>
    <dbReference type="NCBI Taxonomy" id="1710"/>
    <lineage>
        <taxon>Bacteria</taxon>
        <taxon>Bacillati</taxon>
        <taxon>Actinomycetota</taxon>
        <taxon>Actinomycetes</taxon>
        <taxon>Micrococcales</taxon>
        <taxon>Promicromonosporaceae</taxon>
        <taxon>Cellulosimicrobium</taxon>
    </lineage>
</organism>
<protein>
    <submittedName>
        <fullName evidence="1">Uncharacterized protein</fullName>
    </submittedName>
</protein>
<accession>A0A4Y4E1N3</accession>
<dbReference type="AlphaFoldDB" id="A0A4Y4E1N3"/>
<dbReference type="EMBL" id="BJNZ01000007">
    <property type="protein sequence ID" value="GED09478.1"/>
    <property type="molecule type" value="Genomic_DNA"/>
</dbReference>
<comment type="caution">
    <text evidence="1">The sequence shown here is derived from an EMBL/GenBank/DDBJ whole genome shotgun (WGS) entry which is preliminary data.</text>
</comment>
<sequence length="69" mass="7018">MRAELGEVRDLRGGPHEGDDVVSALHQGSGQATADLAVTSRDDCAHGPNVSPCGRPRPASVVTVVALSA</sequence>
<name>A0A4Y4E1N3_CELCE</name>
<evidence type="ECO:0000313" key="2">
    <source>
        <dbReference type="Proteomes" id="UP000316659"/>
    </source>
</evidence>